<dbReference type="Proteomes" id="UP000199242">
    <property type="component" value="Unassembled WGS sequence"/>
</dbReference>
<gene>
    <name evidence="1" type="ORF">SAMN05216273_1115</name>
</gene>
<organism evidence="1 2">
    <name type="scientific">Chryseobacterium taihuense</name>
    <dbReference type="NCBI Taxonomy" id="1141221"/>
    <lineage>
        <taxon>Bacteria</taxon>
        <taxon>Pseudomonadati</taxon>
        <taxon>Bacteroidota</taxon>
        <taxon>Flavobacteriia</taxon>
        <taxon>Flavobacteriales</taxon>
        <taxon>Weeksellaceae</taxon>
        <taxon>Chryseobacterium group</taxon>
        <taxon>Chryseobacterium</taxon>
    </lineage>
</organism>
<name>A0ABY0QWI9_9FLAO</name>
<protein>
    <recommendedName>
        <fullName evidence="3">Lipoprotein</fullName>
    </recommendedName>
</protein>
<dbReference type="PROSITE" id="PS51257">
    <property type="entry name" value="PROKAR_LIPOPROTEIN"/>
    <property type="match status" value="1"/>
</dbReference>
<comment type="caution">
    <text evidence="1">The sequence shown here is derived from an EMBL/GenBank/DDBJ whole genome shotgun (WGS) entry which is preliminary data.</text>
</comment>
<sequence>MMLKGISGIKIHIVGKMKLIINILILLVVFSCKKQEKDLLQVTELDSYKIVKTKINDSIYKIYGTNRDYTIDGSLNILNNSKQDWWIIKNNNNNEKYLIEYIFLDKEIINQIKIYEKEILQKELSMYYDYTLTKQKFLLKIYYPKTLETIDKISFQYIIGDTIKKMRTSQGKVKCKFEDGSYQCQIPINENENAISGIASIFTHKNEEEDVTLGSKNIYVKTKK</sequence>
<dbReference type="EMBL" id="FNHD01000011">
    <property type="protein sequence ID" value="SDM02562.1"/>
    <property type="molecule type" value="Genomic_DNA"/>
</dbReference>
<evidence type="ECO:0000313" key="1">
    <source>
        <dbReference type="EMBL" id="SDM02562.1"/>
    </source>
</evidence>
<accession>A0ABY0QWI9</accession>
<evidence type="ECO:0000313" key="2">
    <source>
        <dbReference type="Proteomes" id="UP000199242"/>
    </source>
</evidence>
<reference evidence="1 2" key="1">
    <citation type="submission" date="2016-10" db="EMBL/GenBank/DDBJ databases">
        <authorList>
            <person name="Varghese N."/>
            <person name="Submissions S."/>
        </authorList>
    </citation>
    <scope>NUCLEOTIDE SEQUENCE [LARGE SCALE GENOMIC DNA]</scope>
    <source>
        <strain evidence="1 2">CGMCC 1.10941</strain>
    </source>
</reference>
<proteinExistence type="predicted"/>
<dbReference type="RefSeq" id="WP_089744500.1">
    <property type="nucleotide sequence ID" value="NZ_FNHD01000011.1"/>
</dbReference>
<evidence type="ECO:0008006" key="3">
    <source>
        <dbReference type="Google" id="ProtNLM"/>
    </source>
</evidence>
<keyword evidence="2" id="KW-1185">Reference proteome</keyword>